<sequence>MKKVLFLIFVVVVLAGLAIYFLPVYEGSGDITWGTYCRHDPYTNTDECLLHGEDAVTLADEWWPKCTDRIISGNETVIETFMLDGSPAAPRNFFDGGWYILQKGSCEISHPEG</sequence>
<organism evidence="1 2">
    <name type="scientific">Candidatus Collierbacteria bacterium GW2011_GWB2_44_22</name>
    <dbReference type="NCBI Taxonomy" id="1618387"/>
    <lineage>
        <taxon>Bacteria</taxon>
        <taxon>Candidatus Collieribacteriota</taxon>
    </lineage>
</organism>
<evidence type="ECO:0000313" key="1">
    <source>
        <dbReference type="EMBL" id="KKT51702.1"/>
    </source>
</evidence>
<comment type="caution">
    <text evidence="1">The sequence shown here is derived from an EMBL/GenBank/DDBJ whole genome shotgun (WGS) entry which is preliminary data.</text>
</comment>
<protein>
    <submittedName>
        <fullName evidence="1">Uncharacterized protein</fullName>
    </submittedName>
</protein>
<dbReference type="EMBL" id="LCIH01000008">
    <property type="protein sequence ID" value="KKT51702.1"/>
    <property type="molecule type" value="Genomic_DNA"/>
</dbReference>
<reference evidence="1 2" key="1">
    <citation type="journal article" date="2015" name="Nature">
        <title>rRNA introns, odd ribosomes, and small enigmatic genomes across a large radiation of phyla.</title>
        <authorList>
            <person name="Brown C.T."/>
            <person name="Hug L.A."/>
            <person name="Thomas B.C."/>
            <person name="Sharon I."/>
            <person name="Castelle C.J."/>
            <person name="Singh A."/>
            <person name="Wilkins M.J."/>
            <person name="Williams K.H."/>
            <person name="Banfield J.F."/>
        </authorList>
    </citation>
    <scope>NUCLEOTIDE SEQUENCE [LARGE SCALE GENOMIC DNA]</scope>
</reference>
<dbReference type="AlphaFoldDB" id="A0A0G1K5X5"/>
<gene>
    <name evidence="1" type="ORF">UW44_C0008G0024</name>
</gene>
<evidence type="ECO:0000313" key="2">
    <source>
        <dbReference type="Proteomes" id="UP000034006"/>
    </source>
</evidence>
<name>A0A0G1K5X5_9BACT</name>
<accession>A0A0G1K5X5</accession>
<dbReference type="Proteomes" id="UP000034006">
    <property type="component" value="Unassembled WGS sequence"/>
</dbReference>
<proteinExistence type="predicted"/>